<feature type="compositionally biased region" description="Polar residues" evidence="8">
    <location>
        <begin position="184"/>
        <end position="199"/>
    </location>
</feature>
<comment type="catalytic activity">
    <reaction evidence="1">
        <text>Thiol-dependent hydrolysis of ester, thioester, amide, peptide and isopeptide bonds formed by the C-terminal Gly of ubiquitin (a 76-residue protein attached to proteins as an intracellular targeting signal).</text>
        <dbReference type="EC" id="3.4.19.12"/>
    </reaction>
</comment>
<feature type="domain" description="DUF3645" evidence="10">
    <location>
        <begin position="2339"/>
        <end position="2371"/>
    </location>
</feature>
<dbReference type="RefSeq" id="XP_033569514.1">
    <property type="nucleotide sequence ID" value="XM_033726994.1"/>
</dbReference>
<keyword evidence="7" id="KW-0175">Coiled coil</keyword>
<dbReference type="GeneID" id="54467887"/>
<dbReference type="Pfam" id="PF12340">
    <property type="entry name" value="DUF3638"/>
    <property type="match status" value="1"/>
</dbReference>
<dbReference type="EMBL" id="MU003722">
    <property type="protein sequence ID" value="KAF2802550.1"/>
    <property type="molecule type" value="Genomic_DNA"/>
</dbReference>
<evidence type="ECO:0000259" key="11">
    <source>
        <dbReference type="Pfam" id="PF20255"/>
    </source>
</evidence>
<evidence type="ECO:0000256" key="2">
    <source>
        <dbReference type="ARBA" id="ARBA00012759"/>
    </source>
</evidence>
<gene>
    <name evidence="12 14" type="ORF">BDZ99DRAFT_550822</name>
</gene>
<evidence type="ECO:0000256" key="3">
    <source>
        <dbReference type="ARBA" id="ARBA00022670"/>
    </source>
</evidence>
<reference evidence="12 14" key="1">
    <citation type="journal article" date="2020" name="Stud. Mycol.">
        <title>101 Dothideomycetes genomes: a test case for predicting lifestyles and emergence of pathogens.</title>
        <authorList>
            <person name="Haridas S."/>
            <person name="Albert R."/>
            <person name="Binder M."/>
            <person name="Bloem J."/>
            <person name="Labutti K."/>
            <person name="Salamov A."/>
            <person name="Andreopoulos B."/>
            <person name="Baker S."/>
            <person name="Barry K."/>
            <person name="Bills G."/>
            <person name="Bluhm B."/>
            <person name="Cannon C."/>
            <person name="Castanera R."/>
            <person name="Culley D."/>
            <person name="Daum C."/>
            <person name="Ezra D."/>
            <person name="Gonzalez J."/>
            <person name="Henrissat B."/>
            <person name="Kuo A."/>
            <person name="Liang C."/>
            <person name="Lipzen A."/>
            <person name="Lutzoni F."/>
            <person name="Magnuson J."/>
            <person name="Mondo S."/>
            <person name="Nolan M."/>
            <person name="Ohm R."/>
            <person name="Pangilinan J."/>
            <person name="Park H.-J."/>
            <person name="Ramirez L."/>
            <person name="Alfaro M."/>
            <person name="Sun H."/>
            <person name="Tritt A."/>
            <person name="Yoshinaga Y."/>
            <person name="Zwiers L.-H."/>
            <person name="Turgeon B."/>
            <person name="Goodwin S."/>
            <person name="Spatafora J."/>
            <person name="Crous P."/>
            <person name="Grigoriev I."/>
        </authorList>
    </citation>
    <scope>NUCLEOTIDE SEQUENCE</scope>
    <source>
        <strain evidence="12 14">CBS 304.34</strain>
    </source>
</reference>
<dbReference type="InterPro" id="IPR022105">
    <property type="entry name" value="DUF3645"/>
</dbReference>
<evidence type="ECO:0000256" key="5">
    <source>
        <dbReference type="ARBA" id="ARBA00022801"/>
    </source>
</evidence>
<evidence type="ECO:0000256" key="7">
    <source>
        <dbReference type="SAM" id="Coils"/>
    </source>
</evidence>
<feature type="region of interest" description="Disordered" evidence="8">
    <location>
        <begin position="2812"/>
        <end position="2833"/>
    </location>
</feature>
<proteinExistence type="predicted"/>
<keyword evidence="3" id="KW-0645">Protease</keyword>
<feature type="compositionally biased region" description="Basic and acidic residues" evidence="8">
    <location>
        <begin position="2818"/>
        <end position="2833"/>
    </location>
</feature>
<evidence type="ECO:0000313" key="14">
    <source>
        <dbReference type="RefSeq" id="XP_033569514.1"/>
    </source>
</evidence>
<dbReference type="InterPro" id="IPR046541">
    <property type="entry name" value="DUF6606"/>
</dbReference>
<evidence type="ECO:0000256" key="8">
    <source>
        <dbReference type="SAM" id="MobiDB-lite"/>
    </source>
</evidence>
<feature type="domain" description="DUF6606" evidence="11">
    <location>
        <begin position="15"/>
        <end position="286"/>
    </location>
</feature>
<name>A0A6A6Y1M0_9PEZI</name>
<keyword evidence="5" id="KW-0378">Hydrolase</keyword>
<evidence type="ECO:0000256" key="6">
    <source>
        <dbReference type="ARBA" id="ARBA00022807"/>
    </source>
</evidence>
<dbReference type="GO" id="GO:0006508">
    <property type="term" value="P:proteolysis"/>
    <property type="evidence" value="ECO:0007669"/>
    <property type="project" value="UniProtKB-KW"/>
</dbReference>
<sequence>MVPTTVPTYTTLRYVIDHVFLPPQVHKQEDDFKVDRSNALLSMFLGSLKSYASLPANVSPSWTACVDMIQTMDDLQGSSLALDTKSLLAKFDALADGDTIALHIRAQNAALLIRKHDHETTFEVFELSPTTDAVMGCKSRLRRSFPGPAIRIANTVFADAAFLEPLTEMLVKLDSETPTEVDRSTTTTKANSTVSESRQNTDPMMVTGLLIGALRAAGTPAHNVVRIEKNTRDDVLWKDALNPWRRSPLWLLLRVAIETTLVQTGLQEGTRYFKSFMIFFFSQVLQTALDESRNISSDLLFVMKTKICRRMLKLGQTTPSIPSVDIILHSARERLNSCWEKLQGDKDPHHIWKQWDKFQSHISFEEDTKLALKTFRGYLGSLSTRELTSAAETAFEPARLSRIRQCNQTLPNLDCLISAGPRQKHVLLTDFECWVDTCLPEWLSHNIQDSDTTRKLASLLKCYPETGRQFYEGNPVLLSKMFLTTMELWIAMDRSTITLHSLVANYYPSFPSTLLEPTLLPSKRQLTRLSLIEKYMKSRDAPVDLGNRLHFLSTKDDSLPVRYYEGSPHHMWLRQCIEVEAARKREEKRDEFERLKTEYRNLSNEFANMSCNESTFWSGRRMVTDHVNHNCNKCQLKIRIENMRIDVHEWPLPSDNVQAKLVVFELDVPEAIRQWRDVTYWLQAEVLAKQTSGSEQQLYWLRNYDGLRNYWGPTWGRLQLGSYEKSFTISHYRSKAVSTATEADVLLNHGMRYDLRDSDREQTASSCIGDFTIRAACTLKLPCDPYRQLQNTLCNTTHTSNEIIARQWQCSPAMTLHEFYAFGALRAGHRLQWINIARELTENVLSFGKYEVCALFLQASLQAGPAGIYSILRESHEILEQKHVSLGLLTALEEGLSGVEANWQGAIAARLFTVLASRILSLTAQKDVAEKAELFLRRVRKIVLGWTRELQGKLQRSTDEEERTNLRSHCLEVALIGHLTLGVNNEYVPSLLTDQSDISDAVELMVSVRDNSPTVEKDVEAPLRQLLQESTVLCLRLEDRIRSLVLADNSGLDHVTRQIWTAYRPSAGWMALPAPNQHWLTTKTQSTPTQSSSTVHLNLLTGQLLVKGKPVSRLPSHYESHKTFQRLFGAKILDVIPSSSDGMEFEVREQIESHQVHFKMVHSELVIRTINAQGQVFELVPTCALEGDFPIVFIEDFHHWRNVVTGVVEWRRLSSPWGREQRPWELIPDGQDVYQLKQGITALVEPKSPTGRSLSSLLHPLEHKTYLHAILDANTKEVAVHLPRLNLNFDLGPDMSDLKSRQFRGLVVDRDQAIGTFTGLRSKLVLTTPGGTGCGKERCVIVPFGDVQFARSVDHVEVSVKTDEAARQVGYYAYDLDLNLRKLTGNTTLRGNLYKTYLHAVTAHCLPDKLTATTGTEEALDCIRSASMRSYDNPSKDEHELLKIIADLTPRRNFYPLHLKVMQTVDWSDLPPLSQHNAFATEVDRIRRHYSKLSFLQGDQVDTAVEDLTDGEKFLMERAALRDAVFCLDGFGAETYTTQHDVAYDTSDRGFVREGELRSYAAARLACDWTVDLGSGFNIQSYLEGFGNVTINGVTGPSHPKDAMIEQLGYDQSWLAEGKAFLPDLWCALQHRFSHNTFNLKKGYAPRNADLVEMANHHAKDWANSPESDLAQLPGESSAVFWNRCHELYERALSQSAHTFADTLMPQWRVPFRDNHPLLLVPGNDIAKYIHTADAIGDVRTRFLECAQNNELLDYVNKAQTTLNGLSRMVGVPDSYLVPSPAPRTPPRNRSIRYLDVFQATAPTLINQQKTGIFTPFLEPKVHTKAGVQKQRMEALLTLLRTKPEGRFDQKYAEDLQRSYESLEASEALPELCGSKEDLKAAIQYHLESCNRHVGYIYNRICEAMRTGHTQMAARNIWSDLAPRLSPLSLLQHLAYPKRKTLDEKWKRVLIQYGVALTELQCAQRLVKACKGYVENPVDIVKELTHPGHEGWNPNTRPDWLLLELEGNLLIRPVQARIAMEMIEPSSNLNSILQLNMGEGKSSVIVPIVAAFLADTTQRLARVVVLKPLAPQMLNTLISKCSGLLGRPIYYMPFSRSLRVSVEQAVWIRELYQECMRVGGILLSQPEHLLSFELMGYESILSNQLQVGREMIKTQHWLHRHARDILDESDEILSVIFELIYTMGTQRQIEFSSDRWSLIQSTLGRFSELAVKTLAAFPEGVEVEAKNGLGSFPHIRIVQTAAGEHLLRNLACDICSTGLSTGLLKVRNLPPQTRDQLIKLITDLRVSKQDIESLLKMKDDSKMDESMWSTILVLRGMIACGALSFAFKEKRWRVQYGLDQSRSQLAVPFRAKDMPSARAEYSHPDSTIILTCLSYYYKGLANEELLKAFDALYRCDNAQEEYEAWIHDVGLEDIPLAFRQVKGINLQDVDICNTKLFPRLRFAKGVIDFYLSHLVFPKEMREFPHKLSSSGWDIAQTRAHPTTGFSGTNDSRYILPLSIEQCDLPEQLHTNAMVMYNLLGDENNYQRIQERPGLGTTVNAKLLLSNVVASRPPVRVIIDVGAQVLDLQNEQVARQWLELTRGQQDAQAVVFFNDEDVLFVLDRNETLEPLNVSPFLRQMDRCLVYLDQAHTRGTDLKLPDYRAAVTLGPLLTKDQFVQACMRMRNLGKGQSVVAFASKEIEMQIQSCSGTSTEDRIGMKGVLEWCIRNSCAKAKKELLLWARQGLRYQKQQCALEVSERDSEGNLSLEVAKMLLEPEAQSLEERYGLDSSRSLHSIATDSEKESMTHRIDQVNAIIQKCLEYNITSLAGATLQEEQERELSPENEREQEIERPRPVEPCRHTIHPIIRSFVQSGNLSPSGRTTAYQDAFASLHSTSAGEHTGIEEWPKNELLVSRDFAKTVQIKEHETSDFYVRPVNWIISRTNARGEGTYLIISPTEANELLPSIMDYRQVTLHTYSPRTRLSMRSFEDLSFFALPAFLPAALPSQLIPVPTLVNLFAGQLYFRSWDEYERVRLFLGLCYETEHARSDGFVMPRDRSMVAHALEDCRFAVSPIGFLRALVGIRRKGQSFERSHMGTLLRGEGVSLDELVEA</sequence>
<dbReference type="EC" id="3.4.19.12" evidence="2"/>
<feature type="region of interest" description="Disordered" evidence="8">
    <location>
        <begin position="176"/>
        <end position="199"/>
    </location>
</feature>
<dbReference type="InterPro" id="IPR022099">
    <property type="entry name" value="DUF3638"/>
</dbReference>
<evidence type="ECO:0000256" key="4">
    <source>
        <dbReference type="ARBA" id="ARBA00022786"/>
    </source>
</evidence>
<keyword evidence="6" id="KW-0788">Thiol protease</keyword>
<reference evidence="14" key="2">
    <citation type="submission" date="2020-04" db="EMBL/GenBank/DDBJ databases">
        <authorList>
            <consortium name="NCBI Genome Project"/>
        </authorList>
    </citation>
    <scope>NUCLEOTIDE SEQUENCE</scope>
    <source>
        <strain evidence="14">CBS 304.34</strain>
    </source>
</reference>
<feature type="domain" description="DUF3638" evidence="9">
    <location>
        <begin position="1989"/>
        <end position="2210"/>
    </location>
</feature>
<dbReference type="InterPro" id="IPR051346">
    <property type="entry name" value="OTU_Deubiquitinase"/>
</dbReference>
<accession>A0A6A6Y1M0</accession>
<protein>
    <recommendedName>
        <fullName evidence="2">ubiquitinyl hydrolase 1</fullName>
        <ecNumber evidence="2">3.4.19.12</ecNumber>
    </recommendedName>
</protein>
<evidence type="ECO:0000259" key="10">
    <source>
        <dbReference type="Pfam" id="PF12359"/>
    </source>
</evidence>
<reference evidence="14" key="3">
    <citation type="submission" date="2025-04" db="UniProtKB">
        <authorList>
            <consortium name="RefSeq"/>
        </authorList>
    </citation>
    <scope>IDENTIFICATION</scope>
    <source>
        <strain evidence="14">CBS 304.34</strain>
    </source>
</reference>
<dbReference type="PANTHER" id="PTHR13367:SF34">
    <property type="match status" value="1"/>
</dbReference>
<keyword evidence="4" id="KW-0833">Ubl conjugation pathway</keyword>
<dbReference type="OrthoDB" id="3182339at2759"/>
<organism evidence="12">
    <name type="scientific">Mytilinidion resinicola</name>
    <dbReference type="NCBI Taxonomy" id="574789"/>
    <lineage>
        <taxon>Eukaryota</taxon>
        <taxon>Fungi</taxon>
        <taxon>Dikarya</taxon>
        <taxon>Ascomycota</taxon>
        <taxon>Pezizomycotina</taxon>
        <taxon>Dothideomycetes</taxon>
        <taxon>Pleosporomycetidae</taxon>
        <taxon>Mytilinidiales</taxon>
        <taxon>Mytilinidiaceae</taxon>
        <taxon>Mytilinidion</taxon>
    </lineage>
</organism>
<dbReference type="Proteomes" id="UP000504636">
    <property type="component" value="Unplaced"/>
</dbReference>
<dbReference type="PANTHER" id="PTHR13367">
    <property type="entry name" value="UBIQUITIN THIOESTERASE"/>
    <property type="match status" value="1"/>
</dbReference>
<evidence type="ECO:0000256" key="1">
    <source>
        <dbReference type="ARBA" id="ARBA00000707"/>
    </source>
</evidence>
<dbReference type="GO" id="GO:0004843">
    <property type="term" value="F:cysteine-type deubiquitinase activity"/>
    <property type="evidence" value="ECO:0007669"/>
    <property type="project" value="UniProtKB-EC"/>
</dbReference>
<evidence type="ECO:0000313" key="13">
    <source>
        <dbReference type="Proteomes" id="UP000504636"/>
    </source>
</evidence>
<dbReference type="Pfam" id="PF20255">
    <property type="entry name" value="DUF6606"/>
    <property type="match status" value="1"/>
</dbReference>
<evidence type="ECO:0000313" key="12">
    <source>
        <dbReference type="EMBL" id="KAF2802550.1"/>
    </source>
</evidence>
<dbReference type="Pfam" id="PF12359">
    <property type="entry name" value="DUF3645"/>
    <property type="match status" value="1"/>
</dbReference>
<evidence type="ECO:0000259" key="9">
    <source>
        <dbReference type="Pfam" id="PF12340"/>
    </source>
</evidence>
<keyword evidence="13" id="KW-1185">Reference proteome</keyword>
<feature type="coiled-coil region" evidence="7">
    <location>
        <begin position="578"/>
        <end position="612"/>
    </location>
</feature>